<accession>A0A6M3LRG1</accession>
<sequence>MTLPDALWSKDGLIGYTDGHVSYTRCSEKGALPMSLFKMVQQLSGLMLADRATRRRFERMAQDATDHGRIVTTLSILYDIRPSEARARFDKFCSGSVCDFRECGRQLITMTAPLPELD</sequence>
<reference evidence="1" key="1">
    <citation type="submission" date="2020-03" db="EMBL/GenBank/DDBJ databases">
        <title>The deep terrestrial virosphere.</title>
        <authorList>
            <person name="Holmfeldt K."/>
            <person name="Nilsson E."/>
            <person name="Simone D."/>
            <person name="Lopez-Fernandez M."/>
            <person name="Wu X."/>
            <person name="de Brujin I."/>
            <person name="Lundin D."/>
            <person name="Andersson A."/>
            <person name="Bertilsson S."/>
            <person name="Dopson M."/>
        </authorList>
    </citation>
    <scope>NUCLEOTIDE SEQUENCE</scope>
    <source>
        <strain evidence="1">MM415B05789</strain>
    </source>
</reference>
<dbReference type="EMBL" id="MT143542">
    <property type="protein sequence ID" value="QJA97986.1"/>
    <property type="molecule type" value="Genomic_DNA"/>
</dbReference>
<dbReference type="AlphaFoldDB" id="A0A6M3LRG1"/>
<protein>
    <submittedName>
        <fullName evidence="1">Uncharacterized protein</fullName>
    </submittedName>
</protein>
<organism evidence="1">
    <name type="scientific">viral metagenome</name>
    <dbReference type="NCBI Taxonomy" id="1070528"/>
    <lineage>
        <taxon>unclassified sequences</taxon>
        <taxon>metagenomes</taxon>
        <taxon>organismal metagenomes</taxon>
    </lineage>
</organism>
<gene>
    <name evidence="1" type="ORF">MM415B05789_0009</name>
</gene>
<proteinExistence type="predicted"/>
<evidence type="ECO:0000313" key="1">
    <source>
        <dbReference type="EMBL" id="QJA97986.1"/>
    </source>
</evidence>
<name>A0A6M3LRG1_9ZZZZ</name>